<reference evidence="3 4" key="1">
    <citation type="submission" date="2021-10" db="EMBL/GenBank/DDBJ databases">
        <title>Anaerobic single-cell dispensing facilitates the cultivation of human gut bacteria.</title>
        <authorList>
            <person name="Afrizal A."/>
        </authorList>
    </citation>
    <scope>NUCLEOTIDE SEQUENCE [LARGE SCALE GENOMIC DNA]</scope>
    <source>
        <strain evidence="3 4">CLA-AA-H232</strain>
    </source>
</reference>
<proteinExistence type="predicted"/>
<dbReference type="EMBL" id="JAJEQM010000002">
    <property type="protein sequence ID" value="MCC2209471.1"/>
    <property type="molecule type" value="Genomic_DNA"/>
</dbReference>
<name>A0AAE3DX48_9FIRM</name>
<evidence type="ECO:0000259" key="2">
    <source>
        <dbReference type="PROSITE" id="PS50943"/>
    </source>
</evidence>
<dbReference type="Pfam" id="PF12844">
    <property type="entry name" value="HTH_19"/>
    <property type="match status" value="1"/>
</dbReference>
<dbReference type="AlphaFoldDB" id="A0AAE3DX48"/>
<dbReference type="InterPro" id="IPR001387">
    <property type="entry name" value="Cro/C1-type_HTH"/>
</dbReference>
<dbReference type="PROSITE" id="PS50943">
    <property type="entry name" value="HTH_CROC1"/>
    <property type="match status" value="1"/>
</dbReference>
<evidence type="ECO:0000256" key="1">
    <source>
        <dbReference type="ARBA" id="ARBA00023125"/>
    </source>
</evidence>
<protein>
    <submittedName>
        <fullName evidence="3">Helix-turn-helix domain-containing protein</fullName>
    </submittedName>
</protein>
<dbReference type="SUPFAM" id="SSF47413">
    <property type="entry name" value="lambda repressor-like DNA-binding domains"/>
    <property type="match status" value="1"/>
</dbReference>
<dbReference type="Proteomes" id="UP001198242">
    <property type="component" value="Unassembled WGS sequence"/>
</dbReference>
<dbReference type="CDD" id="cd00093">
    <property type="entry name" value="HTH_XRE"/>
    <property type="match status" value="1"/>
</dbReference>
<dbReference type="GO" id="GO:0003677">
    <property type="term" value="F:DNA binding"/>
    <property type="evidence" value="ECO:0007669"/>
    <property type="project" value="UniProtKB-KW"/>
</dbReference>
<dbReference type="Gene3D" id="1.10.260.40">
    <property type="entry name" value="lambda repressor-like DNA-binding domains"/>
    <property type="match status" value="1"/>
</dbReference>
<sequence length="109" mass="12575">MKHDILGEQIKNARLHKGISQEQLAEMLNCSSRHIMAIENEQKKPGYWLLYNLIRTLNIPADTIFYPERHSISPKIDTSIDELVNMLYLCDEKTINAITAAVHELIKTK</sequence>
<feature type="domain" description="HTH cro/C1-type" evidence="2">
    <location>
        <begin position="10"/>
        <end position="64"/>
    </location>
</feature>
<dbReference type="RefSeq" id="WP_178831353.1">
    <property type="nucleotide sequence ID" value="NZ_JAJEQM010000002.1"/>
</dbReference>
<dbReference type="PANTHER" id="PTHR46558:SF4">
    <property type="entry name" value="DNA-BIDING PHAGE PROTEIN"/>
    <property type="match status" value="1"/>
</dbReference>
<accession>A0AAE3DX48</accession>
<keyword evidence="4" id="KW-1185">Reference proteome</keyword>
<keyword evidence="1" id="KW-0238">DNA-binding</keyword>
<organism evidence="3 4">
    <name type="scientific">Hominilimicola fabiformis</name>
    <dbReference type="NCBI Taxonomy" id="2885356"/>
    <lineage>
        <taxon>Bacteria</taxon>
        <taxon>Bacillati</taxon>
        <taxon>Bacillota</taxon>
        <taxon>Clostridia</taxon>
        <taxon>Eubacteriales</taxon>
        <taxon>Oscillospiraceae</taxon>
        <taxon>Hominilimicola</taxon>
    </lineage>
</organism>
<dbReference type="PANTHER" id="PTHR46558">
    <property type="entry name" value="TRACRIPTIONAL REGULATORY PROTEIN-RELATED-RELATED"/>
    <property type="match status" value="1"/>
</dbReference>
<evidence type="ECO:0000313" key="4">
    <source>
        <dbReference type="Proteomes" id="UP001198242"/>
    </source>
</evidence>
<dbReference type="SMART" id="SM00530">
    <property type="entry name" value="HTH_XRE"/>
    <property type="match status" value="1"/>
</dbReference>
<evidence type="ECO:0000313" key="3">
    <source>
        <dbReference type="EMBL" id="MCC2209471.1"/>
    </source>
</evidence>
<comment type="caution">
    <text evidence="3">The sequence shown here is derived from an EMBL/GenBank/DDBJ whole genome shotgun (WGS) entry which is preliminary data.</text>
</comment>
<gene>
    <name evidence="3" type="ORF">LKE05_01500</name>
</gene>
<dbReference type="InterPro" id="IPR010982">
    <property type="entry name" value="Lambda_DNA-bd_dom_sf"/>
</dbReference>